<comment type="caution">
    <text evidence="2">The sequence shown here is derived from an EMBL/GenBank/DDBJ whole genome shotgun (WGS) entry which is preliminary data.</text>
</comment>
<dbReference type="InterPro" id="IPR008863">
    <property type="entry name" value="Toxic_anion-R_TelA"/>
</dbReference>
<keyword evidence="3" id="KW-1185">Reference proteome</keyword>
<evidence type="ECO:0000256" key="1">
    <source>
        <dbReference type="SAM" id="Coils"/>
    </source>
</evidence>
<dbReference type="PANTHER" id="PTHR38432">
    <property type="entry name" value="TELA-LIKE PROTEIN SAOUHSC_01408"/>
    <property type="match status" value="1"/>
</dbReference>
<protein>
    <recommendedName>
        <fullName evidence="4">Toxic anion resistance protein</fullName>
    </recommendedName>
</protein>
<dbReference type="eggNOG" id="COG3853">
    <property type="taxonomic scope" value="Bacteria"/>
</dbReference>
<name>N9WER1_9CLOT</name>
<dbReference type="AlphaFoldDB" id="N9WER1"/>
<keyword evidence="1" id="KW-0175">Coiled coil</keyword>
<dbReference type="Proteomes" id="UP000013097">
    <property type="component" value="Unassembled WGS sequence"/>
</dbReference>
<evidence type="ECO:0000313" key="2">
    <source>
        <dbReference type="EMBL" id="ENZ01345.1"/>
    </source>
</evidence>
<evidence type="ECO:0008006" key="4">
    <source>
        <dbReference type="Google" id="ProtNLM"/>
    </source>
</evidence>
<evidence type="ECO:0000313" key="3">
    <source>
        <dbReference type="Proteomes" id="UP000013097"/>
    </source>
</evidence>
<gene>
    <name evidence="2" type="ORF">HMPREF1092_02054</name>
</gene>
<organism evidence="2 3">
    <name type="scientific">Clostridium thermobutyricum</name>
    <dbReference type="NCBI Taxonomy" id="29372"/>
    <lineage>
        <taxon>Bacteria</taxon>
        <taxon>Bacillati</taxon>
        <taxon>Bacillota</taxon>
        <taxon>Clostridia</taxon>
        <taxon>Eubacteriales</taxon>
        <taxon>Clostridiaceae</taxon>
        <taxon>Clostridium</taxon>
    </lineage>
</organism>
<accession>N9WER1</accession>
<dbReference type="RefSeq" id="WP_002598547.1">
    <property type="nucleotide sequence ID" value="NZ_KB850956.1"/>
</dbReference>
<sequence length="598" mass="67384">MKENEIFDVNPEDMQNVDNGMQQNNTNYNMQNGMNGQGQMPNGNYSNQAQGQMGYGNPNMNPQNGSYGQPQMQNMSNQNGNYGMQGGMNYNNGQMPNGNYNNQGQMGYGNPNMNPQNGSYGQPQMQNMSNQNGNYGMQGGNYGQPQMQGGMNYNNGQMPNGNYSNQGQMGYGNPNMNPQNGNYGQAPMQNYGQPQMQGQMNYGQPNPQMNGYGNSFAPDVNYNNYGMQQGYDMNSQSGDMALNNSNNPNDFDMEQITAYKRALRQDREVQNLTSEVNIDNPNSIIMFGQGASENISKVSDQLLHSMKAVKAEEASEMLTNLTNLMDKFDVKELEGPQKQSMFSRLLKGVGDTIAKLFEKYDNMGNEVEKIYVLLKRYESEIKEANGQLKKLYDANLHYYKLLEKYIVAGEMAGEEVDSYISQIENNLTINQEQKQMMIQKLQIAKDMLSQRVYDLQIAENVAIQAAPMIQTIQMSNFNLMRKINSSFIVTLPIFKQCLAQAIILKRQEIQAKSIKQLDEKTNELIMRNAQNTARQSVEIAKMASGSSIAILTLEKSYETIMKGIEDTKAIQEANRNERIENAKRLEVIKHKMKQNIPS</sequence>
<dbReference type="EMBL" id="AGYT01000009">
    <property type="protein sequence ID" value="ENZ01345.1"/>
    <property type="molecule type" value="Genomic_DNA"/>
</dbReference>
<proteinExistence type="predicted"/>
<feature type="coiled-coil region" evidence="1">
    <location>
        <begin position="367"/>
        <end position="394"/>
    </location>
</feature>
<dbReference type="HOGENOM" id="CLU_032111_2_0_9"/>
<dbReference type="Pfam" id="PF05816">
    <property type="entry name" value="TelA"/>
    <property type="match status" value="1"/>
</dbReference>
<dbReference type="PATRIC" id="fig|999411.4.peg.2020"/>
<reference evidence="2 3" key="1">
    <citation type="submission" date="2013-01" db="EMBL/GenBank/DDBJ databases">
        <title>The Genome Sequence of Clostridium colicanis 209318.</title>
        <authorList>
            <consortium name="The Broad Institute Genome Sequencing Platform"/>
            <person name="Earl A."/>
            <person name="Ward D."/>
            <person name="Feldgarden M."/>
            <person name="Gevers D."/>
            <person name="Courvalin P."/>
            <person name="Lambert T."/>
            <person name="Walker B."/>
            <person name="Young S.K."/>
            <person name="Zeng Q."/>
            <person name="Gargeya S."/>
            <person name="Fitzgerald M."/>
            <person name="Haas B."/>
            <person name="Abouelleil A."/>
            <person name="Alvarado L."/>
            <person name="Arachchi H.M."/>
            <person name="Berlin A.M."/>
            <person name="Chapman S.B."/>
            <person name="Dewar J."/>
            <person name="Goldberg J."/>
            <person name="Griggs A."/>
            <person name="Gujja S."/>
            <person name="Hansen M."/>
            <person name="Howarth C."/>
            <person name="Imamovic A."/>
            <person name="Larimer J."/>
            <person name="McCowan C."/>
            <person name="Murphy C."/>
            <person name="Neiman D."/>
            <person name="Pearson M."/>
            <person name="Priest M."/>
            <person name="Roberts A."/>
            <person name="Saif S."/>
            <person name="Shea T."/>
            <person name="Sisk P."/>
            <person name="Sykes S."/>
            <person name="Wortman J."/>
            <person name="Nusbaum C."/>
            <person name="Birren B."/>
        </authorList>
    </citation>
    <scope>NUCLEOTIDE SEQUENCE [LARGE SCALE GENOMIC DNA]</scope>
    <source>
        <strain evidence="2 3">209318</strain>
    </source>
</reference>
<dbReference type="PANTHER" id="PTHR38432:SF2">
    <property type="entry name" value="TELLURITE RESISTANCE PROTEIN"/>
    <property type="match status" value="1"/>
</dbReference>